<feature type="domain" description="Methyltransferase" evidence="1">
    <location>
        <begin position="54"/>
        <end position="146"/>
    </location>
</feature>
<dbReference type="AlphaFoldDB" id="A0A4U5WBZ7"/>
<dbReference type="PANTHER" id="PTHR43591:SF24">
    <property type="entry name" value="2-METHOXY-6-POLYPRENYL-1,4-BENZOQUINOL METHYLASE, MITOCHONDRIAL"/>
    <property type="match status" value="1"/>
</dbReference>
<dbReference type="SUPFAM" id="SSF53335">
    <property type="entry name" value="S-adenosyl-L-methionine-dependent methyltransferases"/>
    <property type="match status" value="1"/>
</dbReference>
<dbReference type="GO" id="GO:0032259">
    <property type="term" value="P:methylation"/>
    <property type="evidence" value="ECO:0007669"/>
    <property type="project" value="UniProtKB-KW"/>
</dbReference>
<keyword evidence="2" id="KW-0489">Methyltransferase</keyword>
<keyword evidence="2" id="KW-0808">Transferase</keyword>
<proteinExistence type="predicted"/>
<dbReference type="Pfam" id="PF13649">
    <property type="entry name" value="Methyltransf_25"/>
    <property type="match status" value="1"/>
</dbReference>
<accession>A0A4U5WBZ7</accession>
<comment type="caution">
    <text evidence="2">The sequence shown here is derived from an EMBL/GenBank/DDBJ whole genome shotgun (WGS) entry which is preliminary data.</text>
</comment>
<evidence type="ECO:0000313" key="2">
    <source>
        <dbReference type="EMBL" id="TKS99019.1"/>
    </source>
</evidence>
<protein>
    <submittedName>
        <fullName evidence="2">Methyltransferase domain-containing protein</fullName>
    </submittedName>
</protein>
<dbReference type="EMBL" id="SZNQ01000001">
    <property type="protein sequence ID" value="TKS99019.1"/>
    <property type="molecule type" value="Genomic_DNA"/>
</dbReference>
<dbReference type="OrthoDB" id="9795634at2"/>
<gene>
    <name evidence="2" type="ORF">E4U91_02020</name>
</gene>
<evidence type="ECO:0000259" key="1">
    <source>
        <dbReference type="Pfam" id="PF13649"/>
    </source>
</evidence>
<reference evidence="2 3" key="1">
    <citation type="submission" date="2019-04" db="EMBL/GenBank/DDBJ databases">
        <title>Streptomyces lasaliensis sp. nov., an Actinomycete isolated from soil which produces the polyether antibiotic lasalocid.</title>
        <authorList>
            <person name="Erwin G."/>
            <person name="Haber C."/>
        </authorList>
    </citation>
    <scope>NUCLEOTIDE SEQUENCE [LARGE SCALE GENOMIC DNA]</scope>
    <source>
        <strain evidence="2 3">X-537</strain>
    </source>
</reference>
<dbReference type="Gene3D" id="3.40.50.150">
    <property type="entry name" value="Vaccinia Virus protein VP39"/>
    <property type="match status" value="1"/>
</dbReference>
<dbReference type="Proteomes" id="UP000305929">
    <property type="component" value="Unassembled WGS sequence"/>
</dbReference>
<name>A0A4U5WBZ7_STRLS</name>
<dbReference type="InterPro" id="IPR029063">
    <property type="entry name" value="SAM-dependent_MTases_sf"/>
</dbReference>
<evidence type="ECO:0000313" key="3">
    <source>
        <dbReference type="Proteomes" id="UP000305929"/>
    </source>
</evidence>
<keyword evidence="3" id="KW-1185">Reference proteome</keyword>
<dbReference type="PANTHER" id="PTHR43591">
    <property type="entry name" value="METHYLTRANSFERASE"/>
    <property type="match status" value="1"/>
</dbReference>
<dbReference type="RefSeq" id="WP_137304919.1">
    <property type="nucleotide sequence ID" value="NZ_SZNQ01000001.1"/>
</dbReference>
<dbReference type="CDD" id="cd02440">
    <property type="entry name" value="AdoMet_MTases"/>
    <property type="match status" value="1"/>
</dbReference>
<dbReference type="InterPro" id="IPR041698">
    <property type="entry name" value="Methyltransf_25"/>
</dbReference>
<sequence>MTNTTDPEEADRALKARHRAMWAQGDYPTVAAELIPELGGVLVEACGVRPGDRVLDVAAGTGNVAVPAALAGADVVACDLTPELLETGRALAERLGARVRWQEADAEALPFDDATFDTVLSCVGVMFAPHHQRAADELVRVCRPGGTVGLLSWTPEGFLGRMLATMKPYAPPPPPGAQPPPLWGDPQHVGELLGDRVTAVRAERRTVVVDRFATPEEFRGYFKERYGPTIAVYRSLADDPARVAALDRDLADLARGHGLGAEDGRTAMEWEYLLFTARRAE</sequence>
<organism evidence="2 3">
    <name type="scientific">Streptomyces lasalocidi</name>
    <name type="common">Streptomyces lasaliensis</name>
    <dbReference type="NCBI Taxonomy" id="324833"/>
    <lineage>
        <taxon>Bacteria</taxon>
        <taxon>Bacillati</taxon>
        <taxon>Actinomycetota</taxon>
        <taxon>Actinomycetes</taxon>
        <taxon>Kitasatosporales</taxon>
        <taxon>Streptomycetaceae</taxon>
        <taxon>Streptomyces</taxon>
    </lineage>
</organism>
<dbReference type="GO" id="GO:0008168">
    <property type="term" value="F:methyltransferase activity"/>
    <property type="evidence" value="ECO:0007669"/>
    <property type="project" value="UniProtKB-KW"/>
</dbReference>